<sequence length="549" mass="62512">MRIKWLIFTLAGAVLLSGCDRNTICVDTPDVLPDWVEVETYAGGELGTTFNVSASAFEDPAPAVENAGLVQEFKHGEMIFEHNFNTSTEPFDGLGPLYLRTSCLMCHPGYGHGKRTTSYRYDEMGNGYLLVLYDKQTGAYLTSLTGMPQTRAVAPFKAPLDEEKVEINWLQYQDEWGNKFPDGETYELIYPEVSIPADAYYVPIQASRNGQTVDLDVSEVGIRLESTIGIYGTGLLDAIPDDALKSQYAQAEEYYEEQGLDPEEYVNPAFFKDGEWVKQYSNTVQGDGEQHPYRFTYALSRGALQDGPGANAIWNITNVTRSDRRYHYMTAAYANTASKDPDVQAGFYHFIDTYFPDYKSKWNTGDVEQDIYDFLMSQDLPVEMTDEEYTNLMIWHRGLAVPAARNLDDETVQRGRELFRQIGCATCHRPSWTTGEDDYNDPNLFFKGDELPRYPYQTIWPYSDMMQHKLYMVNDIRGDWCRTTPLWGRGLSLVCSGHQDRLHDCRARNVIEAIMWHGAKESHARGSVEAFRQLSKEDRDAIVEFINAI</sequence>
<dbReference type="Pfam" id="PF06537">
    <property type="entry name" value="DHOR"/>
    <property type="match status" value="2"/>
</dbReference>
<evidence type="ECO:0000313" key="7">
    <source>
        <dbReference type="Proteomes" id="UP000823769"/>
    </source>
</evidence>
<evidence type="ECO:0000259" key="5">
    <source>
        <dbReference type="PROSITE" id="PS51007"/>
    </source>
</evidence>
<gene>
    <name evidence="6" type="ORF">IAB76_06865</name>
</gene>
<evidence type="ECO:0000256" key="2">
    <source>
        <dbReference type="ARBA" id="ARBA00022723"/>
    </source>
</evidence>
<protein>
    <recommendedName>
        <fullName evidence="5">Cytochrome c domain-containing protein</fullName>
    </recommendedName>
</protein>
<dbReference type="EMBL" id="JADILW010000103">
    <property type="protein sequence ID" value="MBO8480808.1"/>
    <property type="molecule type" value="Genomic_DNA"/>
</dbReference>
<evidence type="ECO:0000256" key="4">
    <source>
        <dbReference type="PROSITE-ProRule" id="PRU00433"/>
    </source>
</evidence>
<dbReference type="PROSITE" id="PS51257">
    <property type="entry name" value="PROKAR_LIPOPROTEIN"/>
    <property type="match status" value="1"/>
</dbReference>
<comment type="caution">
    <text evidence="6">The sequence shown here is derived from an EMBL/GenBank/DDBJ whole genome shotgun (WGS) entry which is preliminary data.</text>
</comment>
<dbReference type="GO" id="GO:0004130">
    <property type="term" value="F:cytochrome-c peroxidase activity"/>
    <property type="evidence" value="ECO:0007669"/>
    <property type="project" value="TreeGrafter"/>
</dbReference>
<organism evidence="6 7">
    <name type="scientific">Candidatus Cryptobacteroides avistercoris</name>
    <dbReference type="NCBI Taxonomy" id="2840758"/>
    <lineage>
        <taxon>Bacteria</taxon>
        <taxon>Pseudomonadati</taxon>
        <taxon>Bacteroidota</taxon>
        <taxon>Bacteroidia</taxon>
        <taxon>Bacteroidales</taxon>
        <taxon>Candidatus Cryptobacteroides</taxon>
    </lineage>
</organism>
<dbReference type="GO" id="GO:0046872">
    <property type="term" value="F:metal ion binding"/>
    <property type="evidence" value="ECO:0007669"/>
    <property type="project" value="UniProtKB-KW"/>
</dbReference>
<name>A0A9D9J0A5_9BACT</name>
<dbReference type="InterPro" id="IPR036909">
    <property type="entry name" value="Cyt_c-like_dom_sf"/>
</dbReference>
<dbReference type="InterPro" id="IPR010538">
    <property type="entry name" value="DHOR"/>
</dbReference>
<accession>A0A9D9J0A5</accession>
<dbReference type="PROSITE" id="PS51007">
    <property type="entry name" value="CYTC"/>
    <property type="match status" value="1"/>
</dbReference>
<dbReference type="SUPFAM" id="SSF46626">
    <property type="entry name" value="Cytochrome c"/>
    <property type="match status" value="1"/>
</dbReference>
<dbReference type="PANTHER" id="PTHR30600:SF4">
    <property type="entry name" value="CYTOCHROME C DOMAIN-CONTAINING PROTEIN"/>
    <property type="match status" value="1"/>
</dbReference>
<evidence type="ECO:0000256" key="3">
    <source>
        <dbReference type="ARBA" id="ARBA00023004"/>
    </source>
</evidence>
<reference evidence="6" key="1">
    <citation type="submission" date="2020-10" db="EMBL/GenBank/DDBJ databases">
        <authorList>
            <person name="Gilroy R."/>
        </authorList>
    </citation>
    <scope>NUCLEOTIDE SEQUENCE</scope>
    <source>
        <strain evidence="6">B3-1481</strain>
    </source>
</reference>
<dbReference type="GO" id="GO:0009055">
    <property type="term" value="F:electron transfer activity"/>
    <property type="evidence" value="ECO:0007669"/>
    <property type="project" value="InterPro"/>
</dbReference>
<dbReference type="Proteomes" id="UP000823769">
    <property type="component" value="Unassembled WGS sequence"/>
</dbReference>
<dbReference type="InterPro" id="IPR051395">
    <property type="entry name" value="Cytochrome_c_Peroxidase/MauG"/>
</dbReference>
<keyword evidence="1 4" id="KW-0349">Heme</keyword>
<feature type="domain" description="Cytochrome c" evidence="5">
    <location>
        <begin position="410"/>
        <end position="549"/>
    </location>
</feature>
<dbReference type="Gene3D" id="1.10.760.10">
    <property type="entry name" value="Cytochrome c-like domain"/>
    <property type="match status" value="1"/>
</dbReference>
<dbReference type="AlphaFoldDB" id="A0A9D9J0A5"/>
<dbReference type="PANTHER" id="PTHR30600">
    <property type="entry name" value="CYTOCHROME C PEROXIDASE-RELATED"/>
    <property type="match status" value="1"/>
</dbReference>
<keyword evidence="3 4" id="KW-0408">Iron</keyword>
<proteinExistence type="predicted"/>
<dbReference type="InterPro" id="IPR009056">
    <property type="entry name" value="Cyt_c-like_dom"/>
</dbReference>
<evidence type="ECO:0000313" key="6">
    <source>
        <dbReference type="EMBL" id="MBO8480808.1"/>
    </source>
</evidence>
<keyword evidence="2 4" id="KW-0479">Metal-binding</keyword>
<reference evidence="6" key="2">
    <citation type="journal article" date="2021" name="PeerJ">
        <title>Extensive microbial diversity within the chicken gut microbiome revealed by metagenomics and culture.</title>
        <authorList>
            <person name="Gilroy R."/>
            <person name="Ravi A."/>
            <person name="Getino M."/>
            <person name="Pursley I."/>
            <person name="Horton D.L."/>
            <person name="Alikhan N.F."/>
            <person name="Baker D."/>
            <person name="Gharbi K."/>
            <person name="Hall N."/>
            <person name="Watson M."/>
            <person name="Adriaenssens E.M."/>
            <person name="Foster-Nyarko E."/>
            <person name="Jarju S."/>
            <person name="Secka A."/>
            <person name="Antonio M."/>
            <person name="Oren A."/>
            <person name="Chaudhuri R.R."/>
            <person name="La Ragione R."/>
            <person name="Hildebrand F."/>
            <person name="Pallen M.J."/>
        </authorList>
    </citation>
    <scope>NUCLEOTIDE SEQUENCE</scope>
    <source>
        <strain evidence="6">B3-1481</strain>
    </source>
</reference>
<evidence type="ECO:0000256" key="1">
    <source>
        <dbReference type="ARBA" id="ARBA00022617"/>
    </source>
</evidence>
<dbReference type="GO" id="GO:0020037">
    <property type="term" value="F:heme binding"/>
    <property type="evidence" value="ECO:0007669"/>
    <property type="project" value="InterPro"/>
</dbReference>